<dbReference type="EMBL" id="SRLO01001297">
    <property type="protein sequence ID" value="TNN39236.1"/>
    <property type="molecule type" value="Genomic_DNA"/>
</dbReference>
<feature type="region of interest" description="Disordered" evidence="1">
    <location>
        <begin position="24"/>
        <end position="67"/>
    </location>
</feature>
<organism evidence="2 3">
    <name type="scientific">Liparis tanakae</name>
    <name type="common">Tanaka's snailfish</name>
    <dbReference type="NCBI Taxonomy" id="230148"/>
    <lineage>
        <taxon>Eukaryota</taxon>
        <taxon>Metazoa</taxon>
        <taxon>Chordata</taxon>
        <taxon>Craniata</taxon>
        <taxon>Vertebrata</taxon>
        <taxon>Euteleostomi</taxon>
        <taxon>Actinopterygii</taxon>
        <taxon>Neopterygii</taxon>
        <taxon>Teleostei</taxon>
        <taxon>Neoteleostei</taxon>
        <taxon>Acanthomorphata</taxon>
        <taxon>Eupercaria</taxon>
        <taxon>Perciformes</taxon>
        <taxon>Cottioidei</taxon>
        <taxon>Cottales</taxon>
        <taxon>Liparidae</taxon>
        <taxon>Liparis</taxon>
    </lineage>
</organism>
<evidence type="ECO:0000313" key="3">
    <source>
        <dbReference type="Proteomes" id="UP000314294"/>
    </source>
</evidence>
<accession>A0A4Z2FDC4</accession>
<dbReference type="AlphaFoldDB" id="A0A4Z2FDC4"/>
<proteinExistence type="predicted"/>
<gene>
    <name evidence="2" type="ORF">EYF80_050594</name>
</gene>
<comment type="caution">
    <text evidence="2">The sequence shown here is derived from an EMBL/GenBank/DDBJ whole genome shotgun (WGS) entry which is preliminary data.</text>
</comment>
<evidence type="ECO:0000313" key="2">
    <source>
        <dbReference type="EMBL" id="TNN39236.1"/>
    </source>
</evidence>
<dbReference type="Proteomes" id="UP000314294">
    <property type="component" value="Unassembled WGS sequence"/>
</dbReference>
<name>A0A4Z2FDC4_9TELE</name>
<keyword evidence="3" id="KW-1185">Reference proteome</keyword>
<reference evidence="2 3" key="1">
    <citation type="submission" date="2019-03" db="EMBL/GenBank/DDBJ databases">
        <title>First draft genome of Liparis tanakae, snailfish: a comprehensive survey of snailfish specific genes.</title>
        <authorList>
            <person name="Kim W."/>
            <person name="Song I."/>
            <person name="Jeong J.-H."/>
            <person name="Kim D."/>
            <person name="Kim S."/>
            <person name="Ryu S."/>
            <person name="Song J.Y."/>
            <person name="Lee S.K."/>
        </authorList>
    </citation>
    <scope>NUCLEOTIDE SEQUENCE [LARGE SCALE GENOMIC DNA]</scope>
    <source>
        <tissue evidence="2">Muscle</tissue>
    </source>
</reference>
<evidence type="ECO:0000256" key="1">
    <source>
        <dbReference type="SAM" id="MobiDB-lite"/>
    </source>
</evidence>
<protein>
    <submittedName>
        <fullName evidence="2">Uncharacterized protein</fullName>
    </submittedName>
</protein>
<sequence>MFVEGIRGKDTGRGESIRYLIKPDEAIEDTTSGLGGDVRAEEGQQTNRPTDQGAGPSRTPCRQRGEQ</sequence>